<keyword evidence="3" id="KW-1185">Reference proteome</keyword>
<feature type="domain" description="DUF397" evidence="1">
    <location>
        <begin position="49"/>
        <end position="102"/>
    </location>
</feature>
<protein>
    <submittedName>
        <fullName evidence="2">DUF397 domain-containing protein</fullName>
    </submittedName>
</protein>
<evidence type="ECO:0000313" key="3">
    <source>
        <dbReference type="Proteomes" id="UP001597063"/>
    </source>
</evidence>
<comment type="caution">
    <text evidence="2">The sequence shown here is derived from an EMBL/GenBank/DDBJ whole genome shotgun (WGS) entry which is preliminary data.</text>
</comment>
<reference evidence="3" key="1">
    <citation type="journal article" date="2019" name="Int. J. Syst. Evol. Microbiol.">
        <title>The Global Catalogue of Microorganisms (GCM) 10K type strain sequencing project: providing services to taxonomists for standard genome sequencing and annotation.</title>
        <authorList>
            <consortium name="The Broad Institute Genomics Platform"/>
            <consortium name="The Broad Institute Genome Sequencing Center for Infectious Disease"/>
            <person name="Wu L."/>
            <person name="Ma J."/>
        </authorList>
    </citation>
    <scope>NUCLEOTIDE SEQUENCE [LARGE SCALE GENOMIC DNA]</scope>
    <source>
        <strain evidence="3">JCM 9371</strain>
    </source>
</reference>
<evidence type="ECO:0000313" key="2">
    <source>
        <dbReference type="EMBL" id="MFD0685319.1"/>
    </source>
</evidence>
<proteinExistence type="predicted"/>
<gene>
    <name evidence="2" type="ORF">ACFQZM_12490</name>
</gene>
<dbReference type="Pfam" id="PF04149">
    <property type="entry name" value="DUF397"/>
    <property type="match status" value="2"/>
</dbReference>
<dbReference type="Proteomes" id="UP001597063">
    <property type="component" value="Unassembled WGS sequence"/>
</dbReference>
<feature type="domain" description="DUF397" evidence="1">
    <location>
        <begin position="29"/>
        <end position="48"/>
    </location>
</feature>
<accession>A0ABW2XH32</accession>
<organism evidence="2 3">
    <name type="scientific">Actinomadura fibrosa</name>
    <dbReference type="NCBI Taxonomy" id="111802"/>
    <lineage>
        <taxon>Bacteria</taxon>
        <taxon>Bacillati</taxon>
        <taxon>Actinomycetota</taxon>
        <taxon>Actinomycetes</taxon>
        <taxon>Streptosporangiales</taxon>
        <taxon>Thermomonosporaceae</taxon>
        <taxon>Actinomadura</taxon>
    </lineage>
</organism>
<evidence type="ECO:0000259" key="1">
    <source>
        <dbReference type="Pfam" id="PF04149"/>
    </source>
</evidence>
<name>A0ABW2XH32_9ACTN</name>
<dbReference type="EMBL" id="JBHTGP010000006">
    <property type="protein sequence ID" value="MFD0685319.1"/>
    <property type="molecule type" value="Genomic_DNA"/>
</dbReference>
<dbReference type="RefSeq" id="WP_131761944.1">
    <property type="nucleotide sequence ID" value="NZ_CAACUY010000198.1"/>
</dbReference>
<sequence>MVDLTNAAWRKASCSTSNGGACVELAHVVWRKASRSTSNGGDCVELAQAAWHKAPQSTSNGGECVEVAEISDIIAIRDSKDPDGGVLLLTPEGFRGLTQNIRGDGG</sequence>
<dbReference type="InterPro" id="IPR007278">
    <property type="entry name" value="DUF397"/>
</dbReference>